<keyword evidence="4" id="KW-0479">Metal-binding</keyword>
<sequence length="152" mass="14540">MTTHENTVGRRQVLAGAGIGLGATAIAACSGYGGGRGDAESTGKTDAATATSAPGETPASAGVLATTSQVPVGSGVIVDDVVLTQPTAGVFKGLSTVCTHAGCAVSSVADGKIICPCHGSTFGLDGAVLKGPATKPLAAVPVSVHGQDIVKG</sequence>
<evidence type="ECO:0000256" key="2">
    <source>
        <dbReference type="ARBA" id="ARBA00015816"/>
    </source>
</evidence>
<evidence type="ECO:0000256" key="9">
    <source>
        <dbReference type="ARBA" id="ARBA00034078"/>
    </source>
</evidence>
<dbReference type="InterPro" id="IPR014349">
    <property type="entry name" value="Rieske_Fe-S_prot"/>
</dbReference>
<dbReference type="InterPro" id="IPR017941">
    <property type="entry name" value="Rieske_2Fe-2S"/>
</dbReference>
<comment type="caution">
    <text evidence="12">The sequence shown here is derived from an EMBL/GenBank/DDBJ whole genome shotgun (WGS) entry which is preliminary data.</text>
</comment>
<accession>W9B0I0</accession>
<feature type="region of interest" description="Disordered" evidence="10">
    <location>
        <begin position="40"/>
        <end position="61"/>
    </location>
</feature>
<dbReference type="SUPFAM" id="SSF50022">
    <property type="entry name" value="ISP domain"/>
    <property type="match status" value="1"/>
</dbReference>
<dbReference type="GO" id="GO:0016020">
    <property type="term" value="C:membrane"/>
    <property type="evidence" value="ECO:0007669"/>
    <property type="project" value="InterPro"/>
</dbReference>
<evidence type="ECO:0000256" key="5">
    <source>
        <dbReference type="ARBA" id="ARBA00023004"/>
    </source>
</evidence>
<evidence type="ECO:0000256" key="1">
    <source>
        <dbReference type="ARBA" id="ARBA00002494"/>
    </source>
</evidence>
<organism evidence="12 13">
    <name type="scientific">Mycolicibacterium cosmeticum</name>
    <dbReference type="NCBI Taxonomy" id="258533"/>
    <lineage>
        <taxon>Bacteria</taxon>
        <taxon>Bacillati</taxon>
        <taxon>Actinomycetota</taxon>
        <taxon>Actinomycetes</taxon>
        <taxon>Mycobacteriales</taxon>
        <taxon>Mycobacteriaceae</taxon>
        <taxon>Mycolicibacterium</taxon>
    </lineage>
</organism>
<gene>
    <name evidence="12" type="ORF">BN977_03185</name>
</gene>
<dbReference type="GO" id="GO:0051537">
    <property type="term" value="F:2 iron, 2 sulfur cluster binding"/>
    <property type="evidence" value="ECO:0007669"/>
    <property type="project" value="UniProtKB-KW"/>
</dbReference>
<dbReference type="EMBL" id="CCBB010000002">
    <property type="protein sequence ID" value="CDO08366.1"/>
    <property type="molecule type" value="Genomic_DNA"/>
</dbReference>
<evidence type="ECO:0000256" key="4">
    <source>
        <dbReference type="ARBA" id="ARBA00022723"/>
    </source>
</evidence>
<dbReference type="PANTHER" id="PTHR10134">
    <property type="entry name" value="CYTOCHROME B-C1 COMPLEX SUBUNIT RIESKE, MITOCHONDRIAL"/>
    <property type="match status" value="1"/>
</dbReference>
<dbReference type="OrthoDB" id="25106at2"/>
<dbReference type="PROSITE" id="PS51296">
    <property type="entry name" value="RIESKE"/>
    <property type="match status" value="1"/>
</dbReference>
<dbReference type="PROSITE" id="PS51318">
    <property type="entry name" value="TAT"/>
    <property type="match status" value="1"/>
</dbReference>
<feature type="domain" description="Rieske" evidence="11">
    <location>
        <begin position="62"/>
        <end position="151"/>
    </location>
</feature>
<dbReference type="Gene3D" id="2.102.10.10">
    <property type="entry name" value="Rieske [2Fe-2S] iron-sulphur domain"/>
    <property type="match status" value="1"/>
</dbReference>
<dbReference type="AlphaFoldDB" id="W9B0I0"/>
<dbReference type="GO" id="GO:0004497">
    <property type="term" value="F:monooxygenase activity"/>
    <property type="evidence" value="ECO:0007669"/>
    <property type="project" value="UniProtKB-ARBA"/>
</dbReference>
<dbReference type="RefSeq" id="WP_024455757.1">
    <property type="nucleotide sequence ID" value="NZ_CCBB010000002.1"/>
</dbReference>
<dbReference type="InterPro" id="IPR006311">
    <property type="entry name" value="TAT_signal"/>
</dbReference>
<proteinExistence type="predicted"/>
<keyword evidence="6" id="KW-0411">Iron-sulfur</keyword>
<dbReference type="Pfam" id="PF00355">
    <property type="entry name" value="Rieske"/>
    <property type="match status" value="1"/>
</dbReference>
<dbReference type="GO" id="GO:0046872">
    <property type="term" value="F:metal ion binding"/>
    <property type="evidence" value="ECO:0007669"/>
    <property type="project" value="UniProtKB-KW"/>
</dbReference>
<reference evidence="12" key="1">
    <citation type="submission" date="2014-03" db="EMBL/GenBank/DDBJ databases">
        <title>Draft Genome Sequence of Mycobacterium cosmeticum DSM 44829.</title>
        <authorList>
            <person name="Croce O."/>
            <person name="Robert C."/>
            <person name="Raoult D."/>
            <person name="Drancourt M."/>
        </authorList>
    </citation>
    <scope>NUCLEOTIDE SEQUENCE [LARGE SCALE GENOMIC DNA]</scope>
    <source>
        <strain evidence="12">DSM 44829</strain>
    </source>
</reference>
<evidence type="ECO:0000256" key="3">
    <source>
        <dbReference type="ARBA" id="ARBA00022714"/>
    </source>
</evidence>
<dbReference type="GO" id="GO:0016705">
    <property type="term" value="F:oxidoreductase activity, acting on paired donors, with incorporation or reduction of molecular oxygen"/>
    <property type="evidence" value="ECO:0007669"/>
    <property type="project" value="UniProtKB-ARBA"/>
</dbReference>
<comment type="function">
    <text evidence="1">Iron-sulfur subunit of the cytochrome bc1 complex, an essential component of the respiratory electron transport chain required for ATP synthesis. The bc1 complex catalyzes the oxidation of menaquinol and the reduction of cytochrome c in the respiratory chain. The bc1 complex operates through a Q-cycle mechanism that couples electron transfer to generation of the proton gradient that drives ATP synthesis.</text>
</comment>
<reference evidence="12" key="2">
    <citation type="submission" date="2014-03" db="EMBL/GenBank/DDBJ databases">
        <authorList>
            <person name="Urmite Genomes"/>
        </authorList>
    </citation>
    <scope>NUCLEOTIDE SEQUENCE</scope>
    <source>
        <strain evidence="12">DSM 44829</strain>
    </source>
</reference>
<dbReference type="InterPro" id="IPR036922">
    <property type="entry name" value="Rieske_2Fe-2S_sf"/>
</dbReference>
<evidence type="ECO:0000313" key="12">
    <source>
        <dbReference type="EMBL" id="CDO08366.1"/>
    </source>
</evidence>
<evidence type="ECO:0000256" key="6">
    <source>
        <dbReference type="ARBA" id="ARBA00023014"/>
    </source>
</evidence>
<comment type="cofactor">
    <cofactor evidence="9">
        <name>[2Fe-2S] cluster</name>
        <dbReference type="ChEBI" id="CHEBI:190135"/>
    </cofactor>
</comment>
<keyword evidence="5" id="KW-0408">Iron</keyword>
<dbReference type="Proteomes" id="UP000028870">
    <property type="component" value="Unassembled WGS sequence"/>
</dbReference>
<dbReference type="InterPro" id="IPR005805">
    <property type="entry name" value="Rieske_Fe-S_prot_C"/>
</dbReference>
<evidence type="ECO:0000256" key="8">
    <source>
        <dbReference type="ARBA" id="ARBA00029586"/>
    </source>
</evidence>
<name>W9B0I0_MYCCO</name>
<dbReference type="eggNOG" id="COG0723">
    <property type="taxonomic scope" value="Bacteria"/>
</dbReference>
<feature type="compositionally biased region" description="Polar residues" evidence="10">
    <location>
        <begin position="44"/>
        <end position="54"/>
    </location>
</feature>
<evidence type="ECO:0000256" key="10">
    <source>
        <dbReference type="SAM" id="MobiDB-lite"/>
    </source>
</evidence>
<keyword evidence="13" id="KW-1185">Reference proteome</keyword>
<keyword evidence="3" id="KW-0001">2Fe-2S</keyword>
<dbReference type="PRINTS" id="PR00162">
    <property type="entry name" value="RIESKE"/>
</dbReference>
<keyword evidence="7" id="KW-1015">Disulfide bond</keyword>
<evidence type="ECO:0000256" key="7">
    <source>
        <dbReference type="ARBA" id="ARBA00023157"/>
    </source>
</evidence>
<evidence type="ECO:0000313" key="13">
    <source>
        <dbReference type="Proteomes" id="UP000028870"/>
    </source>
</evidence>
<dbReference type="STRING" id="258533.BN977_03185"/>
<evidence type="ECO:0000259" key="11">
    <source>
        <dbReference type="PROSITE" id="PS51296"/>
    </source>
</evidence>
<dbReference type="CDD" id="cd03467">
    <property type="entry name" value="Rieske"/>
    <property type="match status" value="1"/>
</dbReference>
<protein>
    <recommendedName>
        <fullName evidence="2">Cytochrome bc1 complex Rieske iron-sulfur subunit</fullName>
    </recommendedName>
    <alternativeName>
        <fullName evidence="8">Cytochrome bc1 reductase complex subunit QcrA</fullName>
    </alternativeName>
</protein>